<evidence type="ECO:0000313" key="4">
    <source>
        <dbReference type="EMBL" id="KPQ43872.1"/>
    </source>
</evidence>
<accession>A0A0P8A6X2</accession>
<organism evidence="4 5">
    <name type="scientific">Candidatus Methanoperedens nitratireducens</name>
    <dbReference type="NCBI Taxonomy" id="1392998"/>
    <lineage>
        <taxon>Archaea</taxon>
        <taxon>Methanobacteriati</taxon>
        <taxon>Methanobacteriota</taxon>
        <taxon>Stenosarchaea group</taxon>
        <taxon>Methanomicrobia</taxon>
        <taxon>Methanosarcinales</taxon>
        <taxon>ANME-2 cluster</taxon>
        <taxon>Candidatus Methanoperedentaceae</taxon>
        <taxon>Candidatus Methanoperedens</taxon>
    </lineage>
</organism>
<proteinExistence type="predicted"/>
<comment type="pathway">
    <text evidence="1">Biopolymer metabolism; poly-(R)-3-hydroxybutanoate biosynthesis.</text>
</comment>
<evidence type="ECO:0000256" key="3">
    <source>
        <dbReference type="ARBA" id="ARBA00022752"/>
    </source>
</evidence>
<dbReference type="AlphaFoldDB" id="A0A0P8A6X2"/>
<reference evidence="4 5" key="1">
    <citation type="submission" date="2015-09" db="EMBL/GenBank/DDBJ databases">
        <title>A metagenomics-based metabolic model of nitrate-dependent anaerobic oxidation of methane by Methanoperedens-like archaea.</title>
        <authorList>
            <person name="Arshad A."/>
            <person name="Speth D.R."/>
            <person name="De Graaf R.M."/>
            <person name="Op Den Camp H.J."/>
            <person name="Jetten M.S."/>
            <person name="Welte C.U."/>
        </authorList>
    </citation>
    <scope>NUCLEOTIDE SEQUENCE [LARGE SCALE GENOMIC DNA]</scope>
</reference>
<evidence type="ECO:0000313" key="5">
    <source>
        <dbReference type="Proteomes" id="UP000050360"/>
    </source>
</evidence>
<evidence type="ECO:0000256" key="2">
    <source>
        <dbReference type="ARBA" id="ARBA00019066"/>
    </source>
</evidence>
<evidence type="ECO:0000256" key="1">
    <source>
        <dbReference type="ARBA" id="ARBA00004683"/>
    </source>
</evidence>
<dbReference type="GO" id="GO:0042619">
    <property type="term" value="P:poly-hydroxybutyrate biosynthetic process"/>
    <property type="evidence" value="ECO:0007669"/>
    <property type="project" value="UniProtKB-KW"/>
</dbReference>
<dbReference type="Proteomes" id="UP000050360">
    <property type="component" value="Unassembled WGS sequence"/>
</dbReference>
<gene>
    <name evidence="4" type="ORF">MPEBLZ_01589</name>
</gene>
<sequence>MVKKSNVMEEESEEKREEKQNIFNTWANSYTEISKTWVDSYEKLYRPWLEATKEMIDKTVLLSKEATPQKYMEFYDEWIKTYQNTFGIFYPIPAPQPNKEILEKFISRADESNKLFSSWIAELEKNSRMTKEILQGEQDPAKYKEYYDVWTKSYEKIFDKILSLPSEESTKELFGEYGGMPDFYLEGFLQMSKLWRRSYTQICGPMNESMMKLSKKMAEISRGKASPESYKEFYTLWVDTYKEIYEKYGKSTELSREMFGNFIKATEIYLSMYKSWITALEEMSEKAQELSKQSDPETYNKFYNLWVKTYEKAFESFFEDMPAVGSMKEIMEPLKIMTRMYTDTFTRMSNMWLKPRVRSAPAYPGKNKKRGIQTA</sequence>
<dbReference type="InterPro" id="IPR010123">
    <property type="entry name" value="PHA_synth_III_E"/>
</dbReference>
<protein>
    <recommendedName>
        <fullName evidence="2">Poly(3-hydroxyalkanoate) polymerase subunit PhaE</fullName>
    </recommendedName>
</protein>
<dbReference type="EMBL" id="LKCM01000123">
    <property type="protein sequence ID" value="KPQ43872.1"/>
    <property type="molecule type" value="Genomic_DNA"/>
</dbReference>
<comment type="caution">
    <text evidence="4">The sequence shown here is derived from an EMBL/GenBank/DDBJ whole genome shotgun (WGS) entry which is preliminary data.</text>
</comment>
<dbReference type="Pfam" id="PF09712">
    <property type="entry name" value="PHA_synth_III_E"/>
    <property type="match status" value="1"/>
</dbReference>
<name>A0A0P8A6X2_9EURY</name>
<keyword evidence="3" id="KW-0583">PHB biosynthesis</keyword>